<keyword evidence="4" id="KW-1185">Reference proteome</keyword>
<evidence type="ECO:0000256" key="1">
    <source>
        <dbReference type="SAM" id="MobiDB-lite"/>
    </source>
</evidence>
<evidence type="ECO:0000256" key="2">
    <source>
        <dbReference type="SAM" id="SignalP"/>
    </source>
</evidence>
<reference evidence="3 4" key="1">
    <citation type="submission" date="2020-07" db="EMBL/GenBank/DDBJ databases">
        <title>Sequencing the genomes of 1000 actinobacteria strains.</title>
        <authorList>
            <person name="Klenk H.-P."/>
        </authorList>
    </citation>
    <scope>NUCLEOTIDE SEQUENCE [LARGE SCALE GENOMIC DNA]</scope>
    <source>
        <strain evidence="3 4">DSM 7487</strain>
    </source>
</reference>
<evidence type="ECO:0000313" key="3">
    <source>
        <dbReference type="EMBL" id="NYD24596.1"/>
    </source>
</evidence>
<sequence>MLSCLALVVAGFVAALRMEAAWFGPGPTTAARPPAVPGPREEAVPQGVPAP</sequence>
<name>A0A7Y9DPU6_9ACTN</name>
<accession>A0A7Y9DPU6</accession>
<dbReference type="EMBL" id="JACCBB010000001">
    <property type="protein sequence ID" value="NYD24596.1"/>
    <property type="molecule type" value="Genomic_DNA"/>
</dbReference>
<evidence type="ECO:0000313" key="4">
    <source>
        <dbReference type="Proteomes" id="UP000521922"/>
    </source>
</evidence>
<comment type="caution">
    <text evidence="3">The sequence shown here is derived from an EMBL/GenBank/DDBJ whole genome shotgun (WGS) entry which is preliminary data.</text>
</comment>
<feature type="region of interest" description="Disordered" evidence="1">
    <location>
        <begin position="27"/>
        <end position="51"/>
    </location>
</feature>
<protein>
    <submittedName>
        <fullName evidence="3">Uncharacterized protein</fullName>
    </submittedName>
</protein>
<gene>
    <name evidence="3" type="ORF">BJ968_004136</name>
</gene>
<proteinExistence type="predicted"/>
<dbReference type="AlphaFoldDB" id="A0A7Y9DPU6"/>
<keyword evidence="2" id="KW-0732">Signal</keyword>
<organism evidence="3 4">
    <name type="scientific">Kineococcus aurantiacus</name>
    <dbReference type="NCBI Taxonomy" id="37633"/>
    <lineage>
        <taxon>Bacteria</taxon>
        <taxon>Bacillati</taxon>
        <taxon>Actinomycetota</taxon>
        <taxon>Actinomycetes</taxon>
        <taxon>Kineosporiales</taxon>
        <taxon>Kineosporiaceae</taxon>
        <taxon>Kineococcus</taxon>
    </lineage>
</organism>
<feature type="signal peptide" evidence="2">
    <location>
        <begin position="1"/>
        <end position="20"/>
    </location>
</feature>
<dbReference type="Proteomes" id="UP000521922">
    <property type="component" value="Unassembled WGS sequence"/>
</dbReference>
<feature type="chain" id="PRO_5031207279" evidence="2">
    <location>
        <begin position="21"/>
        <end position="51"/>
    </location>
</feature>